<proteinExistence type="predicted"/>
<accession>A0A9E8SNH0</accession>
<dbReference type="RefSeq" id="WP_244819691.1">
    <property type="nucleotide sequence ID" value="NZ_CP112998.1"/>
</dbReference>
<dbReference type="EMBL" id="CP112998">
    <property type="protein sequence ID" value="WAC14324.1"/>
    <property type="molecule type" value="Genomic_DNA"/>
</dbReference>
<keyword evidence="2" id="KW-1185">Reference proteome</keyword>
<evidence type="ECO:0000313" key="2">
    <source>
        <dbReference type="Proteomes" id="UP001164653"/>
    </source>
</evidence>
<sequence length="372" mass="42233">MKTVRLKITQHCHIFQKGNILEVEDVVVHDAANDDISGYSVPDIGNGLPGILPLKSVKIVVDNDDASESYFGKCLLTKLSNFYEQDSESTAATPNAGDLLPQHIRVIHYPDCQQLMFHMPRYAYDAGAYRLINNVTGELIENVRVRDHLSGGTQVLLNTLPYKPGFYTIEAVWPDGWTHQIRFIKFIEGYPEASYENPPRNVELAIKNQECHLMPAPIETIQEKKTVNQIKKPKPYPSYVHPPGNVTVIQNEKEYRTFDSNGVEIENGIDMKSFKKDLALKFGPVAEYTQDGRGGKIYYAENDLSMEFYWEFGGGNAVVVIDIPEEKYWEAQTKTPLAERYGFLSRMAERVIQDKAPGCHFQMYSNSISILR</sequence>
<dbReference type="Proteomes" id="UP001164653">
    <property type="component" value="Chromosome"/>
</dbReference>
<evidence type="ECO:0000313" key="1">
    <source>
        <dbReference type="EMBL" id="WAC14324.1"/>
    </source>
</evidence>
<reference evidence="1" key="1">
    <citation type="submission" date="2022-11" db="EMBL/GenBank/DDBJ databases">
        <title>Dyadobacter pollutisoli sp. nov., isolated from plastic dumped soil.</title>
        <authorList>
            <person name="Kim J.M."/>
            <person name="Kim K.R."/>
            <person name="Lee J.K."/>
            <person name="Hao L."/>
            <person name="Jeon C.O."/>
        </authorList>
    </citation>
    <scope>NUCLEOTIDE SEQUENCE</scope>
    <source>
        <strain evidence="1">U1</strain>
    </source>
</reference>
<name>A0A9E8SNH0_9BACT</name>
<protein>
    <submittedName>
        <fullName evidence="1">Uncharacterized protein</fullName>
    </submittedName>
</protein>
<dbReference type="KEGG" id="dpf:ON006_10270"/>
<organism evidence="1 2">
    <name type="scientific">Dyadobacter pollutisoli</name>
    <dbReference type="NCBI Taxonomy" id="2910158"/>
    <lineage>
        <taxon>Bacteria</taxon>
        <taxon>Pseudomonadati</taxon>
        <taxon>Bacteroidota</taxon>
        <taxon>Cytophagia</taxon>
        <taxon>Cytophagales</taxon>
        <taxon>Spirosomataceae</taxon>
        <taxon>Dyadobacter</taxon>
    </lineage>
</organism>
<gene>
    <name evidence="1" type="ORF">ON006_10270</name>
</gene>
<dbReference type="AlphaFoldDB" id="A0A9E8SNH0"/>